<gene>
    <name evidence="2" type="ORF">SPACI_040480</name>
</gene>
<protein>
    <submittedName>
        <fullName evidence="2">Uncharacterized protein</fullName>
    </submittedName>
</protein>
<proteinExistence type="predicted"/>
<feature type="transmembrane region" description="Helical" evidence="1">
    <location>
        <begin position="61"/>
        <end position="82"/>
    </location>
</feature>
<evidence type="ECO:0000313" key="2">
    <source>
        <dbReference type="EMBL" id="XFO73940.1"/>
    </source>
</evidence>
<evidence type="ECO:0000256" key="1">
    <source>
        <dbReference type="SAM" id="Phobius"/>
    </source>
</evidence>
<reference evidence="2" key="1">
    <citation type="submission" date="2024-05" db="EMBL/GenBank/DDBJ databases">
        <title>Isolation and characterization of Sporomusa carbonis sp. nov., a carboxydotrophic hydrogenogen in the genus of Sporomusa isolated from a charcoal burning pile.</title>
        <authorList>
            <person name="Boeer T."/>
            <person name="Rosenbaum F."/>
            <person name="Eysell L."/>
            <person name="Mueller V."/>
            <person name="Daniel R."/>
            <person name="Poehlein A."/>
        </authorList>
    </citation>
    <scope>NUCLEOTIDE SEQUENCE [LARGE SCALE GENOMIC DNA]</scope>
    <source>
        <strain evidence="2">DSM 3132</strain>
    </source>
</reference>
<organism evidence="2 3">
    <name type="scientific">Sporomusa acidovorans (strain ATCC 49682 / DSM 3132 / Mol)</name>
    <dbReference type="NCBI Taxonomy" id="1123286"/>
    <lineage>
        <taxon>Bacteria</taxon>
        <taxon>Bacillati</taxon>
        <taxon>Bacillota</taxon>
        <taxon>Negativicutes</taxon>
        <taxon>Selenomonadales</taxon>
        <taxon>Sporomusaceae</taxon>
        <taxon>Sporomusa</taxon>
    </lineage>
</organism>
<evidence type="ECO:0000313" key="3">
    <source>
        <dbReference type="Proteomes" id="UP000216052"/>
    </source>
</evidence>
<dbReference type="Proteomes" id="UP000216052">
    <property type="component" value="Chromosome"/>
</dbReference>
<keyword evidence="1" id="KW-0812">Transmembrane</keyword>
<dbReference type="RefSeq" id="WP_093797262.1">
    <property type="nucleotide sequence ID" value="NZ_CP155571.1"/>
</dbReference>
<keyword evidence="3" id="KW-1185">Reference proteome</keyword>
<keyword evidence="1" id="KW-0472">Membrane</keyword>
<accession>A0ABZ3J6N7</accession>
<sequence>MKFKVIAGVDKEFKLKSNKKDGLYLERSAGFLQSQKLVLTGNVAAFEQLTEESKSSFLKKAGWGTIGGIAFGPVGIAAGLWLTGKGKEISVACELKTGEKFVASVDNDTYKELLALSYC</sequence>
<dbReference type="EMBL" id="CP155571">
    <property type="protein sequence ID" value="XFO73940.1"/>
    <property type="molecule type" value="Genomic_DNA"/>
</dbReference>
<name>A0ABZ3J6N7_SPOA4</name>
<keyword evidence="1" id="KW-1133">Transmembrane helix</keyword>